<feature type="region of interest" description="Disordered" evidence="1">
    <location>
        <begin position="1"/>
        <end position="20"/>
    </location>
</feature>
<proteinExistence type="predicted"/>
<evidence type="ECO:0000313" key="2">
    <source>
        <dbReference type="EMBL" id="KAF0902916.1"/>
    </source>
</evidence>
<sequence length="95" mass="10387">MNSPGKKSPGKKGTVRLISTQSPLKPLDLSWIPDGSKEVDNWGGNDEVEYVGLTDKRESYKDLVSDDEEGDPDYAPGSNEDDDDLAVDNKEGQKC</sequence>
<gene>
    <name evidence="2" type="ORF">E2562_019854</name>
</gene>
<keyword evidence="3" id="KW-1185">Reference proteome</keyword>
<name>A0A6G1CRX5_9ORYZ</name>
<reference evidence="2 3" key="1">
    <citation type="submission" date="2019-11" db="EMBL/GenBank/DDBJ databases">
        <title>Whole genome sequence of Oryza granulata.</title>
        <authorList>
            <person name="Li W."/>
        </authorList>
    </citation>
    <scope>NUCLEOTIDE SEQUENCE [LARGE SCALE GENOMIC DNA]</scope>
    <source>
        <strain evidence="3">cv. Menghai</strain>
        <tissue evidence="2">Leaf</tissue>
    </source>
</reference>
<feature type="compositionally biased region" description="Basic and acidic residues" evidence="1">
    <location>
        <begin position="54"/>
        <end position="64"/>
    </location>
</feature>
<dbReference type="EMBL" id="SPHZ02000008">
    <property type="protein sequence ID" value="KAF0902916.1"/>
    <property type="molecule type" value="Genomic_DNA"/>
</dbReference>
<evidence type="ECO:0000256" key="1">
    <source>
        <dbReference type="SAM" id="MobiDB-lite"/>
    </source>
</evidence>
<dbReference type="Proteomes" id="UP000479710">
    <property type="component" value="Unassembled WGS sequence"/>
</dbReference>
<organism evidence="2 3">
    <name type="scientific">Oryza meyeriana var. granulata</name>
    <dbReference type="NCBI Taxonomy" id="110450"/>
    <lineage>
        <taxon>Eukaryota</taxon>
        <taxon>Viridiplantae</taxon>
        <taxon>Streptophyta</taxon>
        <taxon>Embryophyta</taxon>
        <taxon>Tracheophyta</taxon>
        <taxon>Spermatophyta</taxon>
        <taxon>Magnoliopsida</taxon>
        <taxon>Liliopsida</taxon>
        <taxon>Poales</taxon>
        <taxon>Poaceae</taxon>
        <taxon>BOP clade</taxon>
        <taxon>Oryzoideae</taxon>
        <taxon>Oryzeae</taxon>
        <taxon>Oryzinae</taxon>
        <taxon>Oryza</taxon>
        <taxon>Oryza meyeriana</taxon>
    </lineage>
</organism>
<accession>A0A6G1CRX5</accession>
<protein>
    <submittedName>
        <fullName evidence="2">Uncharacterized protein</fullName>
    </submittedName>
</protein>
<comment type="caution">
    <text evidence="2">The sequence shown here is derived from an EMBL/GenBank/DDBJ whole genome shotgun (WGS) entry which is preliminary data.</text>
</comment>
<dbReference type="AlphaFoldDB" id="A0A6G1CRX5"/>
<feature type="region of interest" description="Disordered" evidence="1">
    <location>
        <begin position="53"/>
        <end position="95"/>
    </location>
</feature>
<evidence type="ECO:0000313" key="3">
    <source>
        <dbReference type="Proteomes" id="UP000479710"/>
    </source>
</evidence>